<keyword evidence="5" id="KW-1185">Reference proteome</keyword>
<keyword evidence="3" id="KW-0808">Transferase</keyword>
<dbReference type="EMBL" id="PNGG01000001">
    <property type="protein sequence ID" value="PMC20644.1"/>
    <property type="molecule type" value="Genomic_DNA"/>
</dbReference>
<feature type="domain" description="N-acetyltransferase" evidence="1">
    <location>
        <begin position="3"/>
        <end position="168"/>
    </location>
</feature>
<protein>
    <submittedName>
        <fullName evidence="2 3">N-acetyltransferase</fullName>
    </submittedName>
</protein>
<sequence>MAHLIREISIQDVEAFTKLLSSIYDDADYMLYNPGEYAPSQSTIISNLERIITSPSNTIFVAEYNDELVGYAIVETEDLERAKHEAKFTMGVIKHYREKGLGQSLINSVEAWCLNRHIRRIEISVVPQNTTAVTLFKNAGYQIEGELRDKLYIDHKYYNKYVMSKLLL</sequence>
<dbReference type="GeneID" id="42044218"/>
<reference evidence="3 4" key="1">
    <citation type="submission" date="2017-09" db="EMBL/GenBank/DDBJ databases">
        <title>Bacterial strain isolated from the female urinary microbiota.</title>
        <authorList>
            <person name="Thomas-White K."/>
            <person name="Kumar N."/>
            <person name="Forster S."/>
            <person name="Putonti C."/>
            <person name="Lawley T."/>
            <person name="Wolfe A.J."/>
        </authorList>
    </citation>
    <scope>NUCLEOTIDE SEQUENCE [LARGE SCALE GENOMIC DNA]</scope>
    <source>
        <strain evidence="3 4">UMB0834</strain>
    </source>
</reference>
<dbReference type="Gene3D" id="3.40.630.30">
    <property type="match status" value="1"/>
</dbReference>
<evidence type="ECO:0000259" key="1">
    <source>
        <dbReference type="PROSITE" id="PS51186"/>
    </source>
</evidence>
<dbReference type="SUPFAM" id="SSF55729">
    <property type="entry name" value="Acyl-CoA N-acyltransferases (Nat)"/>
    <property type="match status" value="1"/>
</dbReference>
<dbReference type="PROSITE" id="PS51186">
    <property type="entry name" value="GNAT"/>
    <property type="match status" value="1"/>
</dbReference>
<dbReference type="PANTHER" id="PTHR43415">
    <property type="entry name" value="SPERMIDINE N(1)-ACETYLTRANSFERASE"/>
    <property type="match status" value="1"/>
</dbReference>
<accession>A0A1Z3U2Z3</accession>
<dbReference type="STRING" id="170573.GCA_001076995_00435"/>
<dbReference type="InterPro" id="IPR000182">
    <property type="entry name" value="GNAT_dom"/>
</dbReference>
<dbReference type="PANTHER" id="PTHR43415:SF3">
    <property type="entry name" value="GNAT-FAMILY ACETYLTRANSFERASE"/>
    <property type="match status" value="1"/>
</dbReference>
<dbReference type="KEGG" id="spet:CEP67_10265"/>
<evidence type="ECO:0000313" key="4">
    <source>
        <dbReference type="Proteomes" id="UP000235748"/>
    </source>
</evidence>
<evidence type="ECO:0000313" key="5">
    <source>
        <dbReference type="Proteomes" id="UP001072952"/>
    </source>
</evidence>
<dbReference type="Pfam" id="PF13420">
    <property type="entry name" value="Acetyltransf_4"/>
    <property type="match status" value="1"/>
</dbReference>
<dbReference type="InterPro" id="IPR016181">
    <property type="entry name" value="Acyl_CoA_acyltransferase"/>
</dbReference>
<dbReference type="EMBL" id="JANSLD010000029">
    <property type="protein sequence ID" value="MCY1583485.1"/>
    <property type="molecule type" value="Genomic_DNA"/>
</dbReference>
<dbReference type="AlphaFoldDB" id="A0A1Z3U2Z3"/>
<evidence type="ECO:0000313" key="3">
    <source>
        <dbReference type="EMBL" id="PMC20644.1"/>
    </source>
</evidence>
<dbReference type="Proteomes" id="UP001072952">
    <property type="component" value="Unassembled WGS sequence"/>
</dbReference>
<dbReference type="Proteomes" id="UP000235748">
    <property type="component" value="Unassembled WGS sequence"/>
</dbReference>
<dbReference type="RefSeq" id="WP_002472567.1">
    <property type="nucleotide sequence ID" value="NZ_CP022096.2"/>
</dbReference>
<reference evidence="2" key="2">
    <citation type="journal article" date="2022" name="Int. J. Mol. Sci.">
        <title>Phenotypic and Genotypic Virulence Characterisation of Staphylococcus pettenkoferi Strains Isolated from Human Bloodstream and Diabetic Foot Infections.</title>
        <authorList>
            <person name="Magnan C."/>
            <person name="Ahmad-Mansour N."/>
            <person name="Pouget C."/>
            <person name="Morsli M."/>
            <person name="Huc-Brandt S."/>
            <person name="Pantel A."/>
            <person name="Dunyach-Remy C."/>
            <person name="Sotto A."/>
            <person name="Molle V."/>
            <person name="Lavigne J.-P."/>
        </authorList>
    </citation>
    <scope>NUCLEOTIDE SEQUENCE</scope>
    <source>
        <strain evidence="2">NSP012P</strain>
    </source>
</reference>
<gene>
    <name evidence="3" type="ORF">CJ235_02915</name>
    <name evidence="2" type="ORF">NW133_08075</name>
</gene>
<comment type="caution">
    <text evidence="3">The sequence shown here is derived from an EMBL/GenBank/DDBJ whole genome shotgun (WGS) entry which is preliminary data.</text>
</comment>
<dbReference type="GO" id="GO:0016747">
    <property type="term" value="F:acyltransferase activity, transferring groups other than amino-acyl groups"/>
    <property type="evidence" value="ECO:0007669"/>
    <property type="project" value="InterPro"/>
</dbReference>
<reference evidence="2" key="3">
    <citation type="submission" date="2022-08" db="EMBL/GenBank/DDBJ databases">
        <authorList>
            <person name="Magnan C."/>
        </authorList>
    </citation>
    <scope>NUCLEOTIDE SEQUENCE</scope>
    <source>
        <strain evidence="2">NSP012P</strain>
    </source>
</reference>
<proteinExistence type="predicted"/>
<dbReference type="CDD" id="cd04301">
    <property type="entry name" value="NAT_SF"/>
    <property type="match status" value="1"/>
</dbReference>
<evidence type="ECO:0000313" key="2">
    <source>
        <dbReference type="EMBL" id="MCY1583485.1"/>
    </source>
</evidence>
<organism evidence="3 4">
    <name type="scientific">Staphylococcus pettenkoferi</name>
    <dbReference type="NCBI Taxonomy" id="170573"/>
    <lineage>
        <taxon>Bacteria</taxon>
        <taxon>Bacillati</taxon>
        <taxon>Bacillota</taxon>
        <taxon>Bacilli</taxon>
        <taxon>Bacillales</taxon>
        <taxon>Staphylococcaceae</taxon>
        <taxon>Staphylococcus</taxon>
    </lineage>
</organism>
<name>A0A1Z3U2Z3_9STAP</name>